<dbReference type="PROSITE" id="PS51406">
    <property type="entry name" value="FIBRINOGEN_C_2"/>
    <property type="match status" value="1"/>
</dbReference>
<dbReference type="Proteomes" id="UP001054945">
    <property type="component" value="Unassembled WGS sequence"/>
</dbReference>
<evidence type="ECO:0000313" key="3">
    <source>
        <dbReference type="Proteomes" id="UP001054945"/>
    </source>
</evidence>
<accession>A0AAV4RL84</accession>
<proteinExistence type="predicted"/>
<keyword evidence="3" id="KW-1185">Reference proteome</keyword>
<dbReference type="EMBL" id="BPLR01007990">
    <property type="protein sequence ID" value="GIY21257.1"/>
    <property type="molecule type" value="Genomic_DNA"/>
</dbReference>
<gene>
    <name evidence="2" type="ORF">CEXT_20361</name>
</gene>
<dbReference type="Gene3D" id="3.90.215.10">
    <property type="entry name" value="Gamma Fibrinogen, chain A, domain 1"/>
    <property type="match status" value="1"/>
</dbReference>
<dbReference type="InterPro" id="IPR014716">
    <property type="entry name" value="Fibrinogen_a/b/g_C_1"/>
</dbReference>
<name>A0AAV4RL84_CAEEX</name>
<dbReference type="GO" id="GO:0005615">
    <property type="term" value="C:extracellular space"/>
    <property type="evidence" value="ECO:0007669"/>
    <property type="project" value="TreeGrafter"/>
</dbReference>
<comment type="caution">
    <text evidence="2">The sequence shown here is derived from an EMBL/GenBank/DDBJ whole genome shotgun (WGS) entry which is preliminary data.</text>
</comment>
<reference evidence="2 3" key="1">
    <citation type="submission" date="2021-06" db="EMBL/GenBank/DDBJ databases">
        <title>Caerostris extrusa draft genome.</title>
        <authorList>
            <person name="Kono N."/>
            <person name="Arakawa K."/>
        </authorList>
    </citation>
    <scope>NUCLEOTIDE SEQUENCE [LARGE SCALE GENOMIC DNA]</scope>
</reference>
<dbReference type="Pfam" id="PF00147">
    <property type="entry name" value="Fibrinogen_C"/>
    <property type="match status" value="1"/>
</dbReference>
<protein>
    <submittedName>
        <fullName evidence="2">Techylectin-5A</fullName>
    </submittedName>
</protein>
<dbReference type="InterPro" id="IPR050373">
    <property type="entry name" value="Fibrinogen_C-term_domain"/>
</dbReference>
<dbReference type="SMART" id="SM00186">
    <property type="entry name" value="FBG"/>
    <property type="match status" value="1"/>
</dbReference>
<dbReference type="InterPro" id="IPR002181">
    <property type="entry name" value="Fibrinogen_a/b/g_C_dom"/>
</dbReference>
<evidence type="ECO:0000259" key="1">
    <source>
        <dbReference type="PROSITE" id="PS51406"/>
    </source>
</evidence>
<dbReference type="CDD" id="cd00087">
    <property type="entry name" value="FReD"/>
    <property type="match status" value="1"/>
</dbReference>
<sequence>MEREVSLPFICSRNNSRLPQAICSEFSATADVYFVNLHTPIKQLLYPVFFSNMQHFCFCGAICLILVAGIYAAEEKQPTCGKTEKALALFELAEDLFFKAKELYPTCDNEVTPEECLLITKSDNYLKFTKKFIADIKGKLSNKPADPNIQYDTLVTDPDVVPLNAESITADQRPKDCSEILVTKYTKSGVYTIYPKNEPLNVYCDMDTDGGGWTVIQRRGFFPGMQYFNKGWSFYKRGFGNIARDFWLGNDNIYALTNQAPCEIRFDLEDHNGESRNAVYKTFSIDDEAGDYTIHISDYSGDAGDGMKFHDGQRFATIDRDHLTGATVLQGAWWINEWAYVHLNGLYIPGVDSPKSIHWHLWHENVGLAGVEMKIRQVSS</sequence>
<feature type="domain" description="Fibrinogen C-terminal" evidence="1">
    <location>
        <begin position="168"/>
        <end position="379"/>
    </location>
</feature>
<dbReference type="InterPro" id="IPR036056">
    <property type="entry name" value="Fibrinogen-like_C"/>
</dbReference>
<dbReference type="NCBIfam" id="NF040941">
    <property type="entry name" value="GGGWT_bact"/>
    <property type="match status" value="1"/>
</dbReference>
<evidence type="ECO:0000313" key="2">
    <source>
        <dbReference type="EMBL" id="GIY21257.1"/>
    </source>
</evidence>
<dbReference type="SUPFAM" id="SSF56496">
    <property type="entry name" value="Fibrinogen C-terminal domain-like"/>
    <property type="match status" value="1"/>
</dbReference>
<dbReference type="PANTHER" id="PTHR19143">
    <property type="entry name" value="FIBRINOGEN/TENASCIN/ANGIOPOEITIN"/>
    <property type="match status" value="1"/>
</dbReference>
<dbReference type="AlphaFoldDB" id="A0AAV4RL84"/>
<organism evidence="2 3">
    <name type="scientific">Caerostris extrusa</name>
    <name type="common">Bark spider</name>
    <name type="synonym">Caerostris bankana</name>
    <dbReference type="NCBI Taxonomy" id="172846"/>
    <lineage>
        <taxon>Eukaryota</taxon>
        <taxon>Metazoa</taxon>
        <taxon>Ecdysozoa</taxon>
        <taxon>Arthropoda</taxon>
        <taxon>Chelicerata</taxon>
        <taxon>Arachnida</taxon>
        <taxon>Araneae</taxon>
        <taxon>Araneomorphae</taxon>
        <taxon>Entelegynae</taxon>
        <taxon>Araneoidea</taxon>
        <taxon>Araneidae</taxon>
        <taxon>Caerostris</taxon>
    </lineage>
</organism>